<name>A0A919DP36_9ACTN</name>
<proteinExistence type="predicted"/>
<accession>A0A919DP36</accession>
<dbReference type="AlphaFoldDB" id="A0A919DP36"/>
<evidence type="ECO:0000313" key="2">
    <source>
        <dbReference type="Proteomes" id="UP000603227"/>
    </source>
</evidence>
<comment type="caution">
    <text evidence="1">The sequence shown here is derived from an EMBL/GenBank/DDBJ whole genome shotgun (WGS) entry which is preliminary data.</text>
</comment>
<reference evidence="1" key="2">
    <citation type="submission" date="2020-09" db="EMBL/GenBank/DDBJ databases">
        <authorList>
            <person name="Sun Q."/>
            <person name="Zhou Y."/>
        </authorList>
    </citation>
    <scope>NUCLEOTIDE SEQUENCE</scope>
    <source>
        <strain evidence="1">CGMCC 4.7403</strain>
    </source>
</reference>
<sequence length="70" mass="6708">MPSHAGPSAGIIVGTVAAVGFEVCAVALPCPCPDMAVAGAAWVPDITMPGVITCAAGEEGGPIATAADSW</sequence>
<reference evidence="1" key="1">
    <citation type="journal article" date="2014" name="Int. J. Syst. Evol. Microbiol.">
        <title>Complete genome sequence of Corynebacterium casei LMG S-19264T (=DSM 44701T), isolated from a smear-ripened cheese.</title>
        <authorList>
            <consortium name="US DOE Joint Genome Institute (JGI-PGF)"/>
            <person name="Walter F."/>
            <person name="Albersmeier A."/>
            <person name="Kalinowski J."/>
            <person name="Ruckert C."/>
        </authorList>
    </citation>
    <scope>NUCLEOTIDE SEQUENCE</scope>
    <source>
        <strain evidence="1">CGMCC 4.7403</strain>
    </source>
</reference>
<evidence type="ECO:0000313" key="1">
    <source>
        <dbReference type="EMBL" id="GHE65054.1"/>
    </source>
</evidence>
<keyword evidence="2" id="KW-1185">Reference proteome</keyword>
<dbReference type="EMBL" id="BNAT01000061">
    <property type="protein sequence ID" value="GHE65054.1"/>
    <property type="molecule type" value="Genomic_DNA"/>
</dbReference>
<organism evidence="1 2">
    <name type="scientific">Streptomyces capitiformicae</name>
    <dbReference type="NCBI Taxonomy" id="2014920"/>
    <lineage>
        <taxon>Bacteria</taxon>
        <taxon>Bacillati</taxon>
        <taxon>Actinomycetota</taxon>
        <taxon>Actinomycetes</taxon>
        <taxon>Kitasatosporales</taxon>
        <taxon>Streptomycetaceae</taxon>
        <taxon>Streptomyces</taxon>
    </lineage>
</organism>
<protein>
    <submittedName>
        <fullName evidence="1">Uncharacterized protein</fullName>
    </submittedName>
</protein>
<dbReference type="Proteomes" id="UP000603227">
    <property type="component" value="Unassembled WGS sequence"/>
</dbReference>
<gene>
    <name evidence="1" type="ORF">GCM10017771_88630</name>
</gene>